<dbReference type="Proteomes" id="UP000800235">
    <property type="component" value="Unassembled WGS sequence"/>
</dbReference>
<dbReference type="PANTHER" id="PTHR31905:SF2">
    <property type="entry name" value="PROTEIN MIX23"/>
    <property type="match status" value="1"/>
</dbReference>
<evidence type="ECO:0000313" key="4">
    <source>
        <dbReference type="Proteomes" id="UP000800235"/>
    </source>
</evidence>
<evidence type="ECO:0008006" key="5">
    <source>
        <dbReference type="Google" id="ProtNLM"/>
    </source>
</evidence>
<dbReference type="OrthoDB" id="5593818at2759"/>
<dbReference type="AlphaFoldDB" id="A0A9P4NID8"/>
<dbReference type="Pfam" id="PF09774">
    <property type="entry name" value="MIX23"/>
    <property type="match status" value="1"/>
</dbReference>
<feature type="compositionally biased region" description="Low complexity" evidence="2">
    <location>
        <begin position="43"/>
        <end position="69"/>
    </location>
</feature>
<feature type="region of interest" description="Disordered" evidence="2">
    <location>
        <begin position="43"/>
        <end position="73"/>
    </location>
</feature>
<dbReference type="PANTHER" id="PTHR31905">
    <property type="entry name" value="COILED-COIL DOMAIN-CONTAINING PROTEIN 58"/>
    <property type="match status" value="1"/>
</dbReference>
<organism evidence="3 4">
    <name type="scientific">Tothia fuscella</name>
    <dbReference type="NCBI Taxonomy" id="1048955"/>
    <lineage>
        <taxon>Eukaryota</taxon>
        <taxon>Fungi</taxon>
        <taxon>Dikarya</taxon>
        <taxon>Ascomycota</taxon>
        <taxon>Pezizomycotina</taxon>
        <taxon>Dothideomycetes</taxon>
        <taxon>Pleosporomycetidae</taxon>
        <taxon>Venturiales</taxon>
        <taxon>Cylindrosympodiaceae</taxon>
        <taxon>Tothia</taxon>
    </lineage>
</organism>
<proteinExistence type="inferred from homology"/>
<dbReference type="InterPro" id="IPR019171">
    <property type="entry name" value="MIX23"/>
</dbReference>
<dbReference type="InterPro" id="IPR016805">
    <property type="entry name" value="MIX23_fungal"/>
</dbReference>
<evidence type="ECO:0000313" key="3">
    <source>
        <dbReference type="EMBL" id="KAF2422387.1"/>
    </source>
</evidence>
<comment type="caution">
    <text evidence="3">The sequence shown here is derived from an EMBL/GenBank/DDBJ whole genome shotgun (WGS) entry which is preliminary data.</text>
</comment>
<evidence type="ECO:0000256" key="2">
    <source>
        <dbReference type="SAM" id="MobiDB-lite"/>
    </source>
</evidence>
<dbReference type="PIRSF" id="PIRSF022603">
    <property type="entry name" value="UCP022603"/>
    <property type="match status" value="1"/>
</dbReference>
<reference evidence="3" key="1">
    <citation type="journal article" date="2020" name="Stud. Mycol.">
        <title>101 Dothideomycetes genomes: a test case for predicting lifestyles and emergence of pathogens.</title>
        <authorList>
            <person name="Haridas S."/>
            <person name="Albert R."/>
            <person name="Binder M."/>
            <person name="Bloem J."/>
            <person name="Labutti K."/>
            <person name="Salamov A."/>
            <person name="Andreopoulos B."/>
            <person name="Baker S."/>
            <person name="Barry K."/>
            <person name="Bills G."/>
            <person name="Bluhm B."/>
            <person name="Cannon C."/>
            <person name="Castanera R."/>
            <person name="Culley D."/>
            <person name="Daum C."/>
            <person name="Ezra D."/>
            <person name="Gonzalez J."/>
            <person name="Henrissat B."/>
            <person name="Kuo A."/>
            <person name="Liang C."/>
            <person name="Lipzen A."/>
            <person name="Lutzoni F."/>
            <person name="Magnuson J."/>
            <person name="Mondo S."/>
            <person name="Nolan M."/>
            <person name="Ohm R."/>
            <person name="Pangilinan J."/>
            <person name="Park H.-J."/>
            <person name="Ramirez L."/>
            <person name="Alfaro M."/>
            <person name="Sun H."/>
            <person name="Tritt A."/>
            <person name="Yoshinaga Y."/>
            <person name="Zwiers L.-H."/>
            <person name="Turgeon B."/>
            <person name="Goodwin S."/>
            <person name="Spatafora J."/>
            <person name="Crous P."/>
            <person name="Grigoriev I."/>
        </authorList>
    </citation>
    <scope>NUCLEOTIDE SEQUENCE</scope>
    <source>
        <strain evidence="3">CBS 130266</strain>
    </source>
</reference>
<evidence type="ECO:0000256" key="1">
    <source>
        <dbReference type="ARBA" id="ARBA00024204"/>
    </source>
</evidence>
<dbReference type="EMBL" id="MU007091">
    <property type="protein sequence ID" value="KAF2422387.1"/>
    <property type="molecule type" value="Genomic_DNA"/>
</dbReference>
<sequence>MSRAFDHPPLTPQFCFNETALRDFLRLSRSTIDDSITSNLNSLLTPSTSAWDPKSSSSRPRTTPPASKRPMPPNTCSHFKSAILFPSWQSRSDVLTYCAAVATSPDPSDPDQLLRDIEDEKARQRIVDERLDPYSGRYFPREVRTESLAALVRRERMVEDIIRRRTWGLVGERCNSNDGVGWEQAVEEWGNRNST</sequence>
<name>A0A9P4NID8_9PEZI</name>
<comment type="similarity">
    <text evidence="1">Belongs to the MIX23 family.</text>
</comment>
<keyword evidence="4" id="KW-1185">Reference proteome</keyword>
<protein>
    <recommendedName>
        <fullName evidence="5">Caffeine-induced death protein Cid2</fullName>
    </recommendedName>
</protein>
<gene>
    <name evidence="3" type="ORF">EJ08DRAFT_481576</name>
</gene>
<dbReference type="GO" id="GO:0005758">
    <property type="term" value="C:mitochondrial intermembrane space"/>
    <property type="evidence" value="ECO:0007669"/>
    <property type="project" value="InterPro"/>
</dbReference>
<accession>A0A9P4NID8</accession>